<name>A0AAW2JM14_SESRA</name>
<evidence type="ECO:0000313" key="1">
    <source>
        <dbReference type="EMBL" id="KAL0295408.1"/>
    </source>
</evidence>
<comment type="caution">
    <text evidence="1">The sequence shown here is derived from an EMBL/GenBank/DDBJ whole genome shotgun (WGS) entry which is preliminary data.</text>
</comment>
<sequence>MSGLKVNPNKSSIILSKAVRSERQEILEVLGFQEGSLPIKYLGVPLTASRLTIADCQPLLDKVSSRISGWSHLSLSFAGRVQVIKSVLSALHMYWGSVFILPKAVIKVLERRMTDFLWKGPSGAGYTKVAWVQCCKPKEEGGLGIRSVQYINQALILKQIWRICSKNPVLFGWHGCSAIDSEIRRLDFSSASAPWFWRKMLKLCPRLKEGLEYRVGDGRKFRLWSDIWHPRGPLLFTFPTRSVYYGAAGRIRCFIR</sequence>
<reference evidence="1" key="1">
    <citation type="submission" date="2020-06" db="EMBL/GenBank/DDBJ databases">
        <authorList>
            <person name="Li T."/>
            <person name="Hu X."/>
            <person name="Zhang T."/>
            <person name="Song X."/>
            <person name="Zhang H."/>
            <person name="Dai N."/>
            <person name="Sheng W."/>
            <person name="Hou X."/>
            <person name="Wei L."/>
        </authorList>
    </citation>
    <scope>NUCLEOTIDE SEQUENCE</scope>
    <source>
        <strain evidence="1">G02</strain>
        <tissue evidence="1">Leaf</tissue>
    </source>
</reference>
<dbReference type="PANTHER" id="PTHR33116:SF76">
    <property type="entry name" value="DUF4283 DOMAIN-CONTAINING PROTEIN"/>
    <property type="match status" value="1"/>
</dbReference>
<dbReference type="EMBL" id="JACGWJ010000046">
    <property type="protein sequence ID" value="KAL0295408.1"/>
    <property type="molecule type" value="Genomic_DNA"/>
</dbReference>
<organism evidence="1">
    <name type="scientific">Sesamum radiatum</name>
    <name type="common">Black benniseed</name>
    <dbReference type="NCBI Taxonomy" id="300843"/>
    <lineage>
        <taxon>Eukaryota</taxon>
        <taxon>Viridiplantae</taxon>
        <taxon>Streptophyta</taxon>
        <taxon>Embryophyta</taxon>
        <taxon>Tracheophyta</taxon>
        <taxon>Spermatophyta</taxon>
        <taxon>Magnoliopsida</taxon>
        <taxon>eudicotyledons</taxon>
        <taxon>Gunneridae</taxon>
        <taxon>Pentapetalae</taxon>
        <taxon>asterids</taxon>
        <taxon>lamiids</taxon>
        <taxon>Lamiales</taxon>
        <taxon>Pedaliaceae</taxon>
        <taxon>Sesamum</taxon>
    </lineage>
</organism>
<gene>
    <name evidence="1" type="ORF">Sradi_6837200</name>
</gene>
<dbReference type="AlphaFoldDB" id="A0AAW2JM14"/>
<reference evidence="1" key="2">
    <citation type="journal article" date="2024" name="Plant">
        <title>Genomic evolution and insights into agronomic trait innovations of Sesamum species.</title>
        <authorList>
            <person name="Miao H."/>
            <person name="Wang L."/>
            <person name="Qu L."/>
            <person name="Liu H."/>
            <person name="Sun Y."/>
            <person name="Le M."/>
            <person name="Wang Q."/>
            <person name="Wei S."/>
            <person name="Zheng Y."/>
            <person name="Lin W."/>
            <person name="Duan Y."/>
            <person name="Cao H."/>
            <person name="Xiong S."/>
            <person name="Wang X."/>
            <person name="Wei L."/>
            <person name="Li C."/>
            <person name="Ma Q."/>
            <person name="Ju M."/>
            <person name="Zhao R."/>
            <person name="Li G."/>
            <person name="Mu C."/>
            <person name="Tian Q."/>
            <person name="Mei H."/>
            <person name="Zhang T."/>
            <person name="Gao T."/>
            <person name="Zhang H."/>
        </authorList>
    </citation>
    <scope>NUCLEOTIDE SEQUENCE</scope>
    <source>
        <strain evidence="1">G02</strain>
    </source>
</reference>
<proteinExistence type="predicted"/>
<dbReference type="PANTHER" id="PTHR33116">
    <property type="entry name" value="REVERSE TRANSCRIPTASE ZINC-BINDING DOMAIN-CONTAINING PROTEIN-RELATED-RELATED"/>
    <property type="match status" value="1"/>
</dbReference>
<protein>
    <submittedName>
        <fullName evidence="1">Ribonuclease H protein</fullName>
    </submittedName>
</protein>
<accession>A0AAW2JM14</accession>